<accession>A0A9D1EFU9</accession>
<dbReference type="EMBL" id="DVHN01000123">
    <property type="protein sequence ID" value="HIR89183.1"/>
    <property type="molecule type" value="Genomic_DNA"/>
</dbReference>
<feature type="modified residue" description="S-(dipyrrolylmethanemethyl)cysteine" evidence="8">
    <location>
        <position position="241"/>
    </location>
</feature>
<comment type="pathway">
    <text evidence="2">Porphyrin-containing compound metabolism; protoporphyrin-IX biosynthesis; coproporphyrinogen-III from 5-aminolevulinate: step 2/4.</text>
</comment>
<reference evidence="11" key="1">
    <citation type="submission" date="2020-10" db="EMBL/GenBank/DDBJ databases">
        <authorList>
            <person name="Gilroy R."/>
        </authorList>
    </citation>
    <scope>NUCLEOTIDE SEQUENCE</scope>
    <source>
        <strain evidence="11">ChiW13-3771</strain>
    </source>
</reference>
<dbReference type="InterPro" id="IPR036803">
    <property type="entry name" value="Porphobilinogen_deaminase_C_sf"/>
</dbReference>
<dbReference type="HAMAP" id="MF_00260">
    <property type="entry name" value="Porphobil_deam"/>
    <property type="match status" value="1"/>
</dbReference>
<dbReference type="GO" id="GO:0005737">
    <property type="term" value="C:cytoplasm"/>
    <property type="evidence" value="ECO:0007669"/>
    <property type="project" value="UniProtKB-UniRule"/>
</dbReference>
<dbReference type="FunFam" id="3.40.190.10:FF:000004">
    <property type="entry name" value="Porphobilinogen deaminase"/>
    <property type="match status" value="1"/>
</dbReference>
<dbReference type="NCBIfam" id="TIGR00212">
    <property type="entry name" value="hemC"/>
    <property type="match status" value="1"/>
</dbReference>
<dbReference type="GO" id="GO:0004418">
    <property type="term" value="F:hydroxymethylbilane synthase activity"/>
    <property type="evidence" value="ECO:0007669"/>
    <property type="project" value="UniProtKB-UniRule"/>
</dbReference>
<dbReference type="Pfam" id="PF03900">
    <property type="entry name" value="Porphobil_deamC"/>
    <property type="match status" value="1"/>
</dbReference>
<evidence type="ECO:0000256" key="3">
    <source>
        <dbReference type="ARBA" id="ARBA00005638"/>
    </source>
</evidence>
<dbReference type="PROSITE" id="PS00533">
    <property type="entry name" value="PORPHOBILINOGEN_DEAM"/>
    <property type="match status" value="1"/>
</dbReference>
<protein>
    <recommendedName>
        <fullName evidence="8">Porphobilinogen deaminase</fullName>
        <shortName evidence="8">PBG</shortName>
        <ecNumber evidence="8">2.5.1.61</ecNumber>
    </recommendedName>
    <alternativeName>
        <fullName evidence="8">Hydroxymethylbilane synthase</fullName>
        <shortName evidence="8">HMBS</shortName>
    </alternativeName>
    <alternativeName>
        <fullName evidence="8">Pre-uroporphyrinogen synthase</fullName>
    </alternativeName>
</protein>
<dbReference type="Proteomes" id="UP000824201">
    <property type="component" value="Unassembled WGS sequence"/>
</dbReference>
<dbReference type="PANTHER" id="PTHR11557">
    <property type="entry name" value="PORPHOBILINOGEN DEAMINASE"/>
    <property type="match status" value="1"/>
</dbReference>
<dbReference type="InterPro" id="IPR022417">
    <property type="entry name" value="Porphobilin_deaminase_N"/>
</dbReference>
<comment type="function">
    <text evidence="1 8">Tetrapolymerization of the monopyrrole PBG into the hydroxymethylbilane pre-uroporphyrinogen in several discrete steps.</text>
</comment>
<evidence type="ECO:0000256" key="2">
    <source>
        <dbReference type="ARBA" id="ARBA00004735"/>
    </source>
</evidence>
<name>A0A9D1EFU9_9FIRM</name>
<evidence type="ECO:0000256" key="8">
    <source>
        <dbReference type="HAMAP-Rule" id="MF_00260"/>
    </source>
</evidence>
<gene>
    <name evidence="8 11" type="primary">hemC</name>
    <name evidence="11" type="ORF">IAC96_09555</name>
</gene>
<reference evidence="11" key="2">
    <citation type="journal article" date="2021" name="PeerJ">
        <title>Extensive microbial diversity within the chicken gut microbiome revealed by metagenomics and culture.</title>
        <authorList>
            <person name="Gilroy R."/>
            <person name="Ravi A."/>
            <person name="Getino M."/>
            <person name="Pursley I."/>
            <person name="Horton D.L."/>
            <person name="Alikhan N.F."/>
            <person name="Baker D."/>
            <person name="Gharbi K."/>
            <person name="Hall N."/>
            <person name="Watson M."/>
            <person name="Adriaenssens E.M."/>
            <person name="Foster-Nyarko E."/>
            <person name="Jarju S."/>
            <person name="Secka A."/>
            <person name="Antonio M."/>
            <person name="Oren A."/>
            <person name="Chaudhuri R.R."/>
            <person name="La Ragione R."/>
            <person name="Hildebrand F."/>
            <person name="Pallen M.J."/>
        </authorList>
    </citation>
    <scope>NUCLEOTIDE SEQUENCE</scope>
    <source>
        <strain evidence="11">ChiW13-3771</strain>
    </source>
</reference>
<organism evidence="11 12">
    <name type="scientific">Candidatus Fimimorpha faecalis</name>
    <dbReference type="NCBI Taxonomy" id="2840824"/>
    <lineage>
        <taxon>Bacteria</taxon>
        <taxon>Bacillati</taxon>
        <taxon>Bacillota</taxon>
        <taxon>Clostridia</taxon>
        <taxon>Eubacteriales</taxon>
        <taxon>Candidatus Fimimorpha</taxon>
    </lineage>
</organism>
<evidence type="ECO:0000259" key="9">
    <source>
        <dbReference type="Pfam" id="PF01379"/>
    </source>
</evidence>
<comment type="cofactor">
    <cofactor evidence="8">
        <name>dipyrromethane</name>
        <dbReference type="ChEBI" id="CHEBI:60342"/>
    </cofactor>
    <text evidence="8">Binds 1 dipyrromethane group covalently.</text>
</comment>
<dbReference type="SUPFAM" id="SSF54782">
    <property type="entry name" value="Porphobilinogen deaminase (hydroxymethylbilane synthase), C-terminal domain"/>
    <property type="match status" value="1"/>
</dbReference>
<dbReference type="InterPro" id="IPR022418">
    <property type="entry name" value="Porphobilinogen_deaminase_C"/>
</dbReference>
<evidence type="ECO:0000256" key="5">
    <source>
        <dbReference type="ARBA" id="ARBA00022679"/>
    </source>
</evidence>
<evidence type="ECO:0000256" key="6">
    <source>
        <dbReference type="ARBA" id="ARBA00023244"/>
    </source>
</evidence>
<comment type="caution">
    <text evidence="11">The sequence shown here is derived from an EMBL/GenBank/DDBJ whole genome shotgun (WGS) entry which is preliminary data.</text>
</comment>
<dbReference type="Pfam" id="PF01379">
    <property type="entry name" value="Porphobil_deam"/>
    <property type="match status" value="1"/>
</dbReference>
<dbReference type="Gene3D" id="3.30.160.40">
    <property type="entry name" value="Porphobilinogen deaminase, C-terminal domain"/>
    <property type="match status" value="1"/>
</dbReference>
<dbReference type="Gene3D" id="3.40.190.10">
    <property type="entry name" value="Periplasmic binding protein-like II"/>
    <property type="match status" value="2"/>
</dbReference>
<dbReference type="SUPFAM" id="SSF53850">
    <property type="entry name" value="Periplasmic binding protein-like II"/>
    <property type="match status" value="1"/>
</dbReference>
<evidence type="ECO:0000256" key="4">
    <source>
        <dbReference type="ARBA" id="ARBA00011245"/>
    </source>
</evidence>
<evidence type="ECO:0000259" key="10">
    <source>
        <dbReference type="Pfam" id="PF03900"/>
    </source>
</evidence>
<feature type="domain" description="Porphobilinogen deaminase C-terminal" evidence="10">
    <location>
        <begin position="226"/>
        <end position="298"/>
    </location>
</feature>
<dbReference type="GO" id="GO:0006782">
    <property type="term" value="P:protoporphyrinogen IX biosynthetic process"/>
    <property type="evidence" value="ECO:0007669"/>
    <property type="project" value="UniProtKB-UniRule"/>
</dbReference>
<keyword evidence="6 8" id="KW-0627">Porphyrin biosynthesis</keyword>
<dbReference type="FunFam" id="3.40.190.10:FF:000005">
    <property type="entry name" value="Porphobilinogen deaminase"/>
    <property type="match status" value="1"/>
</dbReference>
<dbReference type="InterPro" id="IPR000860">
    <property type="entry name" value="HemC"/>
</dbReference>
<dbReference type="AlphaFoldDB" id="A0A9D1EFU9"/>
<dbReference type="PANTHER" id="PTHR11557:SF0">
    <property type="entry name" value="PORPHOBILINOGEN DEAMINASE"/>
    <property type="match status" value="1"/>
</dbReference>
<evidence type="ECO:0000256" key="1">
    <source>
        <dbReference type="ARBA" id="ARBA00002869"/>
    </source>
</evidence>
<keyword evidence="5 8" id="KW-0808">Transferase</keyword>
<comment type="subunit">
    <text evidence="4 8">Monomer.</text>
</comment>
<dbReference type="PIRSF" id="PIRSF001438">
    <property type="entry name" value="4pyrrol_synth_OHMeBilane_synth"/>
    <property type="match status" value="1"/>
</dbReference>
<dbReference type="InterPro" id="IPR022419">
    <property type="entry name" value="Porphobilin_deaminase_cofac_BS"/>
</dbReference>
<comment type="catalytic activity">
    <reaction evidence="7 8">
        <text>4 porphobilinogen + H2O = hydroxymethylbilane + 4 NH4(+)</text>
        <dbReference type="Rhea" id="RHEA:13185"/>
        <dbReference type="ChEBI" id="CHEBI:15377"/>
        <dbReference type="ChEBI" id="CHEBI:28938"/>
        <dbReference type="ChEBI" id="CHEBI:57845"/>
        <dbReference type="ChEBI" id="CHEBI:58126"/>
        <dbReference type="EC" id="2.5.1.61"/>
    </reaction>
</comment>
<sequence length="311" mass="35455">MRIRIGSRDSQLAIKQTEIIMEGIQKNHPELELELITMKTTGDKILDRRLDQIGGKGLFVKELDQALLDGKIDLSVHSLKDLPMEIGEEIPLVGFTKREDPRDCLLYKQCYHEKVQEFCDSAFYTIGSSSRRRIVQMKKLYPNARFESIRGNVQTRLRKLEEQEFDATALAVAGLKRLGLTQRIDRIFSVEEVIPAAGQGIIAIQGRKGMDYSFLDGVCDWDSELAAAAERAFTREVNGGCSAPIAAYAYREENQFRIRGMYYSDLLQKFEVGEERMLLSGEKEDQLYKVEKMGRRLASWLKESVEGKKKG</sequence>
<dbReference type="EC" id="2.5.1.61" evidence="8"/>
<dbReference type="PRINTS" id="PR00151">
    <property type="entry name" value="PORPHBDMNASE"/>
</dbReference>
<comment type="similarity">
    <text evidence="3 8">Belongs to the HMBS family.</text>
</comment>
<evidence type="ECO:0000313" key="12">
    <source>
        <dbReference type="Proteomes" id="UP000824201"/>
    </source>
</evidence>
<proteinExistence type="inferred from homology"/>
<feature type="domain" description="Porphobilinogen deaminase N-terminal" evidence="9">
    <location>
        <begin position="3"/>
        <end position="209"/>
    </location>
</feature>
<evidence type="ECO:0000313" key="11">
    <source>
        <dbReference type="EMBL" id="HIR89183.1"/>
    </source>
</evidence>
<evidence type="ECO:0000256" key="7">
    <source>
        <dbReference type="ARBA" id="ARBA00048169"/>
    </source>
</evidence>
<comment type="miscellaneous">
    <text evidence="8">The porphobilinogen subunits are added to the dipyrromethane group.</text>
</comment>